<proteinExistence type="predicted"/>
<evidence type="ECO:0000313" key="3">
    <source>
        <dbReference type="Proteomes" id="UP000886523"/>
    </source>
</evidence>
<organism evidence="2 3">
    <name type="scientific">Hydnum rufescens UP504</name>
    <dbReference type="NCBI Taxonomy" id="1448309"/>
    <lineage>
        <taxon>Eukaryota</taxon>
        <taxon>Fungi</taxon>
        <taxon>Dikarya</taxon>
        <taxon>Basidiomycota</taxon>
        <taxon>Agaricomycotina</taxon>
        <taxon>Agaricomycetes</taxon>
        <taxon>Cantharellales</taxon>
        <taxon>Hydnaceae</taxon>
        <taxon>Hydnum</taxon>
    </lineage>
</organism>
<evidence type="ECO:0000313" key="2">
    <source>
        <dbReference type="EMBL" id="KAF9510861.1"/>
    </source>
</evidence>
<evidence type="ECO:0000256" key="1">
    <source>
        <dbReference type="SAM" id="MobiDB-lite"/>
    </source>
</evidence>
<feature type="region of interest" description="Disordered" evidence="1">
    <location>
        <begin position="45"/>
        <end position="74"/>
    </location>
</feature>
<comment type="caution">
    <text evidence="2">The sequence shown here is derived from an EMBL/GenBank/DDBJ whole genome shotgun (WGS) entry which is preliminary data.</text>
</comment>
<dbReference type="EMBL" id="MU129009">
    <property type="protein sequence ID" value="KAF9510861.1"/>
    <property type="molecule type" value="Genomic_DNA"/>
</dbReference>
<protein>
    <submittedName>
        <fullName evidence="2">Uncharacterized protein</fullName>
    </submittedName>
</protein>
<gene>
    <name evidence="2" type="ORF">BS47DRAFT_1364288</name>
</gene>
<sequence length="101" mass="11068">MTLPKKTCNPTKKYLQTATMTQLATPDQQTEGKWARLHTRSSRSCSSLNKYIPKNPPAPLSPVQKTDGGGCATVGQNEYHTPAKAGSELTCEMENQAQTTW</sequence>
<keyword evidence="3" id="KW-1185">Reference proteome</keyword>
<accession>A0A9P6DQ93</accession>
<dbReference type="AlphaFoldDB" id="A0A9P6DQ93"/>
<name>A0A9P6DQ93_9AGAM</name>
<dbReference type="Proteomes" id="UP000886523">
    <property type="component" value="Unassembled WGS sequence"/>
</dbReference>
<reference evidence="2" key="1">
    <citation type="journal article" date="2020" name="Nat. Commun.">
        <title>Large-scale genome sequencing of mycorrhizal fungi provides insights into the early evolution of symbiotic traits.</title>
        <authorList>
            <person name="Miyauchi S."/>
            <person name="Kiss E."/>
            <person name="Kuo A."/>
            <person name="Drula E."/>
            <person name="Kohler A."/>
            <person name="Sanchez-Garcia M."/>
            <person name="Morin E."/>
            <person name="Andreopoulos B."/>
            <person name="Barry K.W."/>
            <person name="Bonito G."/>
            <person name="Buee M."/>
            <person name="Carver A."/>
            <person name="Chen C."/>
            <person name="Cichocki N."/>
            <person name="Clum A."/>
            <person name="Culley D."/>
            <person name="Crous P.W."/>
            <person name="Fauchery L."/>
            <person name="Girlanda M."/>
            <person name="Hayes R.D."/>
            <person name="Keri Z."/>
            <person name="LaButti K."/>
            <person name="Lipzen A."/>
            <person name="Lombard V."/>
            <person name="Magnuson J."/>
            <person name="Maillard F."/>
            <person name="Murat C."/>
            <person name="Nolan M."/>
            <person name="Ohm R.A."/>
            <person name="Pangilinan J."/>
            <person name="Pereira M.F."/>
            <person name="Perotto S."/>
            <person name="Peter M."/>
            <person name="Pfister S."/>
            <person name="Riley R."/>
            <person name="Sitrit Y."/>
            <person name="Stielow J.B."/>
            <person name="Szollosi G."/>
            <person name="Zifcakova L."/>
            <person name="Stursova M."/>
            <person name="Spatafora J.W."/>
            <person name="Tedersoo L."/>
            <person name="Vaario L.M."/>
            <person name="Yamada A."/>
            <person name="Yan M."/>
            <person name="Wang P."/>
            <person name="Xu J."/>
            <person name="Bruns T."/>
            <person name="Baldrian P."/>
            <person name="Vilgalys R."/>
            <person name="Dunand C."/>
            <person name="Henrissat B."/>
            <person name="Grigoriev I.V."/>
            <person name="Hibbett D."/>
            <person name="Nagy L.G."/>
            <person name="Martin F.M."/>
        </authorList>
    </citation>
    <scope>NUCLEOTIDE SEQUENCE</scope>
    <source>
        <strain evidence="2">UP504</strain>
    </source>
</reference>